<dbReference type="InterPro" id="IPR006504">
    <property type="entry name" value="Tscrpt_reg_Spx/MgsR"/>
</dbReference>
<dbReference type="SUPFAM" id="SSF52833">
    <property type="entry name" value="Thioredoxin-like"/>
    <property type="match status" value="1"/>
</dbReference>
<dbReference type="CDD" id="cd03032">
    <property type="entry name" value="ArsC_Spx"/>
    <property type="match status" value="1"/>
</dbReference>
<dbReference type="EMBL" id="BMHB01000004">
    <property type="protein sequence ID" value="GGI17929.1"/>
    <property type="molecule type" value="Genomic_DNA"/>
</dbReference>
<reference evidence="3" key="1">
    <citation type="journal article" date="2019" name="Int. J. Syst. Evol. Microbiol.">
        <title>The Global Catalogue of Microorganisms (GCM) 10K type strain sequencing project: providing services to taxonomists for standard genome sequencing and annotation.</title>
        <authorList>
            <consortium name="The Broad Institute Genomics Platform"/>
            <consortium name="The Broad Institute Genome Sequencing Center for Infectious Disease"/>
            <person name="Wu L."/>
            <person name="Ma J."/>
        </authorList>
    </citation>
    <scope>NUCLEOTIDE SEQUENCE [LARGE SCALE GENOMIC DNA]</scope>
    <source>
        <strain evidence="3">CGMCC 1.14993</strain>
    </source>
</reference>
<dbReference type="InterPro" id="IPR036249">
    <property type="entry name" value="Thioredoxin-like_sf"/>
</dbReference>
<dbReference type="PROSITE" id="PS51353">
    <property type="entry name" value="ARSC"/>
    <property type="match status" value="1"/>
</dbReference>
<comment type="caution">
    <text evidence="2">The sequence shown here is derived from an EMBL/GenBank/DDBJ whole genome shotgun (WGS) entry which is preliminary data.</text>
</comment>
<evidence type="ECO:0000313" key="3">
    <source>
        <dbReference type="Proteomes" id="UP000626244"/>
    </source>
</evidence>
<dbReference type="OrthoDB" id="9794155at2"/>
<dbReference type="NCBIfam" id="NF002459">
    <property type="entry name" value="PRK01655.1"/>
    <property type="match status" value="1"/>
</dbReference>
<accession>A0A8J3F2F9</accession>
<dbReference type="AlphaFoldDB" id="A0A8J3F2F9"/>
<evidence type="ECO:0000313" key="2">
    <source>
        <dbReference type="EMBL" id="GGI17929.1"/>
    </source>
</evidence>
<dbReference type="PANTHER" id="PTHR30041">
    <property type="entry name" value="ARSENATE REDUCTASE"/>
    <property type="match status" value="1"/>
</dbReference>
<evidence type="ECO:0000256" key="1">
    <source>
        <dbReference type="PROSITE-ProRule" id="PRU01282"/>
    </source>
</evidence>
<dbReference type="Pfam" id="PF03960">
    <property type="entry name" value="ArsC"/>
    <property type="match status" value="1"/>
</dbReference>
<gene>
    <name evidence="2" type="primary">spxA</name>
    <name evidence="2" type="ORF">GCM10007380_40390</name>
</gene>
<sequence length="134" mass="15938">MITLYNRKSKSCKKAKRWLEEHKINYIDRNIIVKRLSTEEIKEILRMTDSGTDEIISPRSIIFQNLKIDLNTISLKELIQIIHLNPGLIRTPILLDHKRIQVGFKEEDIRCFIPRELRNLSFQKQLEDLILQKS</sequence>
<dbReference type="InterPro" id="IPR006660">
    <property type="entry name" value="Arsenate_reductase-like"/>
</dbReference>
<dbReference type="PANTHER" id="PTHR30041:SF7">
    <property type="entry name" value="GLOBAL TRANSCRIPTIONAL REGULATOR SPX"/>
    <property type="match status" value="1"/>
</dbReference>
<organism evidence="2 3">
    <name type="scientific">Gottfriedia solisilvae</name>
    <dbReference type="NCBI Taxonomy" id="1516104"/>
    <lineage>
        <taxon>Bacteria</taxon>
        <taxon>Bacillati</taxon>
        <taxon>Bacillota</taxon>
        <taxon>Bacilli</taxon>
        <taxon>Bacillales</taxon>
        <taxon>Bacillaceae</taxon>
        <taxon>Gottfriedia</taxon>
    </lineage>
</organism>
<dbReference type="NCBIfam" id="TIGR01617">
    <property type="entry name" value="arsC_related"/>
    <property type="match status" value="1"/>
</dbReference>
<dbReference type="Gene3D" id="3.40.30.10">
    <property type="entry name" value="Glutaredoxin"/>
    <property type="match status" value="1"/>
</dbReference>
<name>A0A8J3F2F9_9BACI</name>
<dbReference type="RefSeq" id="WP_088003068.1">
    <property type="nucleotide sequence ID" value="NZ_BMHB01000004.1"/>
</dbReference>
<comment type="similarity">
    <text evidence="1">Belongs to the ArsC family.</text>
</comment>
<keyword evidence="3" id="KW-1185">Reference proteome</keyword>
<dbReference type="Proteomes" id="UP000626244">
    <property type="component" value="Unassembled WGS sequence"/>
</dbReference>
<protein>
    <submittedName>
        <fullName evidence="2">Regulatory protein Spx</fullName>
    </submittedName>
</protein>
<proteinExistence type="inferred from homology"/>